<accession>A0ABT4PGX0</accession>
<keyword evidence="1" id="KW-0732">Signal</keyword>
<dbReference type="RefSeq" id="WP_269877466.1">
    <property type="nucleotide sequence ID" value="NZ_JAPZVM010000003.1"/>
</dbReference>
<name>A0ABT4PGX0_9BACT</name>
<evidence type="ECO:0000256" key="1">
    <source>
        <dbReference type="SAM" id="SignalP"/>
    </source>
</evidence>
<evidence type="ECO:0000313" key="2">
    <source>
        <dbReference type="EMBL" id="MCZ8372299.1"/>
    </source>
</evidence>
<comment type="caution">
    <text evidence="2">The sequence shown here is derived from an EMBL/GenBank/DDBJ whole genome shotgun (WGS) entry which is preliminary data.</text>
</comment>
<reference evidence="2" key="1">
    <citation type="submission" date="2022-12" db="EMBL/GenBank/DDBJ databases">
        <title>Phocaeicola acetigenes sp. nov., isolated feces from a healthy human.</title>
        <authorList>
            <person name="Do H."/>
            <person name="Ha Y.B."/>
            <person name="Kim J.-S."/>
            <person name="Suh M.K."/>
            <person name="Kim H.S."/>
            <person name="Lee J.-S."/>
        </authorList>
    </citation>
    <scope>NUCLEOTIDE SEQUENCE</scope>
    <source>
        <strain evidence="2">KGMB11183</strain>
    </source>
</reference>
<feature type="signal peptide" evidence="1">
    <location>
        <begin position="1"/>
        <end position="22"/>
    </location>
</feature>
<dbReference type="EMBL" id="JAPZVM010000003">
    <property type="protein sequence ID" value="MCZ8372299.1"/>
    <property type="molecule type" value="Genomic_DNA"/>
</dbReference>
<dbReference type="Proteomes" id="UP001141933">
    <property type="component" value="Unassembled WGS sequence"/>
</dbReference>
<gene>
    <name evidence="2" type="ORF">O6P32_06190</name>
</gene>
<evidence type="ECO:0000313" key="3">
    <source>
        <dbReference type="Proteomes" id="UP001141933"/>
    </source>
</evidence>
<organism evidence="2 3">
    <name type="scientific">Phocaeicola acetigenes</name>
    <dbReference type="NCBI Taxonomy" id="3016083"/>
    <lineage>
        <taxon>Bacteria</taxon>
        <taxon>Pseudomonadati</taxon>
        <taxon>Bacteroidota</taxon>
        <taxon>Bacteroidia</taxon>
        <taxon>Bacteroidales</taxon>
        <taxon>Bacteroidaceae</taxon>
        <taxon>Phocaeicola</taxon>
    </lineage>
</organism>
<protein>
    <submittedName>
        <fullName evidence="2">Uncharacterized protein</fullName>
    </submittedName>
</protein>
<sequence length="49" mass="5635">MKKLFLILAIMACGLYSCTKQALPEPSEKEVVQKNMFEYTMLKTALSEY</sequence>
<dbReference type="PROSITE" id="PS51257">
    <property type="entry name" value="PROKAR_LIPOPROTEIN"/>
    <property type="match status" value="1"/>
</dbReference>
<keyword evidence="3" id="KW-1185">Reference proteome</keyword>
<feature type="chain" id="PRO_5046192810" evidence="1">
    <location>
        <begin position="23"/>
        <end position="49"/>
    </location>
</feature>
<proteinExistence type="predicted"/>